<reference evidence="1 2" key="1">
    <citation type="journal article" date="2021" name="Int. J. Syst. Evol. Microbiol.">
        <title>Reticulibacter mediterranei gen. nov., sp. nov., within the new family Reticulibacteraceae fam. nov., and Ktedonospora formicarum gen. nov., sp. nov., Ktedonobacter robiniae sp. nov., Dictyobacter formicarum sp. nov. and Dictyobacter arantiisoli sp. nov., belonging to the class Ktedonobacteria.</title>
        <authorList>
            <person name="Yabe S."/>
            <person name="Zheng Y."/>
            <person name="Wang C.M."/>
            <person name="Sakai Y."/>
            <person name="Abe K."/>
            <person name="Yokota A."/>
            <person name="Donadio S."/>
            <person name="Cavaletti L."/>
            <person name="Monciardini P."/>
        </authorList>
    </citation>
    <scope>NUCLEOTIDE SEQUENCE [LARGE SCALE GENOMIC DNA]</scope>
    <source>
        <strain evidence="1 2">SOSP1-30</strain>
    </source>
</reference>
<keyword evidence="2" id="KW-1185">Reference proteome</keyword>
<name>A0ABQ3V3E5_9CHLR</name>
<organism evidence="1 2">
    <name type="scientific">Ktedonobacter robiniae</name>
    <dbReference type="NCBI Taxonomy" id="2778365"/>
    <lineage>
        <taxon>Bacteria</taxon>
        <taxon>Bacillati</taxon>
        <taxon>Chloroflexota</taxon>
        <taxon>Ktedonobacteria</taxon>
        <taxon>Ktedonobacterales</taxon>
        <taxon>Ktedonobacteraceae</taxon>
        <taxon>Ktedonobacter</taxon>
    </lineage>
</organism>
<sequence>MPTLEKFCEHDLVMWHYRQGQKNVPAPAVVIRQEADGVVIRVKVEGSVKQVVVAPEQLSHR</sequence>
<dbReference type="RefSeq" id="WP_007920161.1">
    <property type="nucleotide sequence ID" value="NZ_BNJG01000003.1"/>
</dbReference>
<accession>A0ABQ3V3E5</accession>
<proteinExistence type="predicted"/>
<comment type="caution">
    <text evidence="1">The sequence shown here is derived from an EMBL/GenBank/DDBJ whole genome shotgun (WGS) entry which is preliminary data.</text>
</comment>
<dbReference type="EMBL" id="BNJG01000003">
    <property type="protein sequence ID" value="GHO59691.1"/>
    <property type="molecule type" value="Genomic_DNA"/>
</dbReference>
<protein>
    <submittedName>
        <fullName evidence="1">Uncharacterized protein</fullName>
    </submittedName>
</protein>
<dbReference type="Proteomes" id="UP000654345">
    <property type="component" value="Unassembled WGS sequence"/>
</dbReference>
<evidence type="ECO:0000313" key="2">
    <source>
        <dbReference type="Proteomes" id="UP000654345"/>
    </source>
</evidence>
<gene>
    <name evidence="1" type="ORF">KSB_81660</name>
</gene>
<evidence type="ECO:0000313" key="1">
    <source>
        <dbReference type="EMBL" id="GHO59691.1"/>
    </source>
</evidence>